<keyword evidence="2" id="KW-1185">Reference proteome</keyword>
<reference evidence="1" key="1">
    <citation type="journal article" date="2014" name="Int. J. Syst. Evol. Microbiol.">
        <title>Complete genome sequence of Corynebacterium casei LMG S-19264T (=DSM 44701T), isolated from a smear-ripened cheese.</title>
        <authorList>
            <consortium name="US DOE Joint Genome Institute (JGI-PGF)"/>
            <person name="Walter F."/>
            <person name="Albersmeier A."/>
            <person name="Kalinowski J."/>
            <person name="Ruckert C."/>
        </authorList>
    </citation>
    <scope>NUCLEOTIDE SEQUENCE</scope>
    <source>
        <strain evidence="1">VKM Ac-2007</strain>
    </source>
</reference>
<reference evidence="1" key="2">
    <citation type="submission" date="2023-01" db="EMBL/GenBank/DDBJ databases">
        <authorList>
            <person name="Sun Q."/>
            <person name="Evtushenko L."/>
        </authorList>
    </citation>
    <scope>NUCLEOTIDE SEQUENCE</scope>
    <source>
        <strain evidence="1">VKM Ac-2007</strain>
    </source>
</reference>
<protein>
    <submittedName>
        <fullName evidence="1">Uncharacterized protein</fullName>
    </submittedName>
</protein>
<evidence type="ECO:0000313" key="1">
    <source>
        <dbReference type="EMBL" id="GLK09222.1"/>
    </source>
</evidence>
<accession>A0A9W6MCN8</accession>
<proteinExistence type="predicted"/>
<dbReference type="RefSeq" id="WP_271217686.1">
    <property type="nucleotide sequence ID" value="NZ_BAAAVD010000004.1"/>
</dbReference>
<name>A0A9W6MCN8_9ACTN</name>
<dbReference type="AlphaFoldDB" id="A0A9W6MCN8"/>
<evidence type="ECO:0000313" key="2">
    <source>
        <dbReference type="Proteomes" id="UP001143474"/>
    </source>
</evidence>
<dbReference type="EMBL" id="BSEV01000004">
    <property type="protein sequence ID" value="GLK09222.1"/>
    <property type="molecule type" value="Genomic_DNA"/>
</dbReference>
<comment type="caution">
    <text evidence="1">The sequence shown here is derived from an EMBL/GenBank/DDBJ whole genome shotgun (WGS) entry which is preliminary data.</text>
</comment>
<organism evidence="1 2">
    <name type="scientific">Streptosporangium carneum</name>
    <dbReference type="NCBI Taxonomy" id="47481"/>
    <lineage>
        <taxon>Bacteria</taxon>
        <taxon>Bacillati</taxon>
        <taxon>Actinomycetota</taxon>
        <taxon>Actinomycetes</taxon>
        <taxon>Streptosporangiales</taxon>
        <taxon>Streptosporangiaceae</taxon>
        <taxon>Streptosporangium</taxon>
    </lineage>
</organism>
<dbReference type="Proteomes" id="UP001143474">
    <property type="component" value="Unassembled WGS sequence"/>
</dbReference>
<gene>
    <name evidence="1" type="ORF">GCM10017600_26280</name>
</gene>
<sequence>MSYVITVYGPDDGSGECAELYEAAMGGHGIVIEHWAKPAQRLGLAFLSQLPGEDLTVRHEQLTAFSEELDALARHWTSTPPNERTISTSAGGHLYETPLLVHLLHRLSLVRAAVRIAELSGGHLYI</sequence>